<evidence type="ECO:0000313" key="3">
    <source>
        <dbReference type="Proteomes" id="UP000239388"/>
    </source>
</evidence>
<accession>A0A2S8FTE3</accession>
<organism evidence="2 3">
    <name type="scientific">Blastopirellula marina</name>
    <dbReference type="NCBI Taxonomy" id="124"/>
    <lineage>
        <taxon>Bacteria</taxon>
        <taxon>Pseudomonadati</taxon>
        <taxon>Planctomycetota</taxon>
        <taxon>Planctomycetia</taxon>
        <taxon>Pirellulales</taxon>
        <taxon>Pirellulaceae</taxon>
        <taxon>Blastopirellula</taxon>
    </lineage>
</organism>
<evidence type="ECO:0000256" key="1">
    <source>
        <dbReference type="SAM" id="SignalP"/>
    </source>
</evidence>
<feature type="chain" id="PRO_5015591451" evidence="1">
    <location>
        <begin position="22"/>
        <end position="86"/>
    </location>
</feature>
<keyword evidence="1" id="KW-0732">Signal</keyword>
<dbReference type="EMBL" id="PUIB01000015">
    <property type="protein sequence ID" value="PQO35452.1"/>
    <property type="molecule type" value="Genomic_DNA"/>
</dbReference>
<gene>
    <name evidence="2" type="ORF">C5Y98_13910</name>
</gene>
<sequence>MIRTPLASLAFCLAMTAISQAAPPSYLILTPQKSNAAPFYGHYYHGYGYSVSAPAYSYGAFGACSARDTWTGHTGYHREYFEWRTY</sequence>
<proteinExistence type="predicted"/>
<feature type="signal peptide" evidence="1">
    <location>
        <begin position="1"/>
        <end position="21"/>
    </location>
</feature>
<dbReference type="AlphaFoldDB" id="A0A2S8FTE3"/>
<protein>
    <submittedName>
        <fullName evidence="2">Uncharacterized protein</fullName>
    </submittedName>
</protein>
<evidence type="ECO:0000313" key="2">
    <source>
        <dbReference type="EMBL" id="PQO35452.1"/>
    </source>
</evidence>
<dbReference type="RefSeq" id="WP_105354876.1">
    <property type="nucleotide sequence ID" value="NZ_PUIB01000015.1"/>
</dbReference>
<dbReference type="Proteomes" id="UP000239388">
    <property type="component" value="Unassembled WGS sequence"/>
</dbReference>
<dbReference type="OrthoDB" id="288110at2"/>
<comment type="caution">
    <text evidence="2">The sequence shown here is derived from an EMBL/GenBank/DDBJ whole genome shotgun (WGS) entry which is preliminary data.</text>
</comment>
<reference evidence="2 3" key="1">
    <citation type="submission" date="2018-02" db="EMBL/GenBank/DDBJ databases">
        <title>Comparative genomes isolates from brazilian mangrove.</title>
        <authorList>
            <person name="Araujo J.E."/>
            <person name="Taketani R.G."/>
            <person name="Silva M.C.P."/>
            <person name="Loureco M.V."/>
            <person name="Andreote F.D."/>
        </authorList>
    </citation>
    <scope>NUCLEOTIDE SEQUENCE [LARGE SCALE GENOMIC DNA]</scope>
    <source>
        <strain evidence="2 3">NAP PRIS-MGV</strain>
    </source>
</reference>
<name>A0A2S8FTE3_9BACT</name>